<dbReference type="AlphaFoldDB" id="A0A663F419"/>
<dbReference type="PANTHER" id="PTHR46914:SF1">
    <property type="entry name" value="BACULOVIRAL IAP REPEAT-CONTAINING PROTEIN 1"/>
    <property type="match status" value="1"/>
</dbReference>
<dbReference type="GO" id="GO:0072557">
    <property type="term" value="C:IPAF inflammasome complex"/>
    <property type="evidence" value="ECO:0007669"/>
    <property type="project" value="TreeGrafter"/>
</dbReference>
<organism evidence="1 2">
    <name type="scientific">Aquila chrysaetos chrysaetos</name>
    <dbReference type="NCBI Taxonomy" id="223781"/>
    <lineage>
        <taxon>Eukaryota</taxon>
        <taxon>Metazoa</taxon>
        <taxon>Chordata</taxon>
        <taxon>Craniata</taxon>
        <taxon>Vertebrata</taxon>
        <taxon>Euteleostomi</taxon>
        <taxon>Archelosauria</taxon>
        <taxon>Archosauria</taxon>
        <taxon>Dinosauria</taxon>
        <taxon>Saurischia</taxon>
        <taxon>Theropoda</taxon>
        <taxon>Coelurosauria</taxon>
        <taxon>Aves</taxon>
        <taxon>Neognathae</taxon>
        <taxon>Neoaves</taxon>
        <taxon>Telluraves</taxon>
        <taxon>Accipitrimorphae</taxon>
        <taxon>Accipitriformes</taxon>
        <taxon>Accipitridae</taxon>
        <taxon>Accipitrinae</taxon>
        <taxon>Aquila</taxon>
    </lineage>
</organism>
<sequence>ITAKEDPTVGTNNHEIHELNPVLQACFLHVASDFHKFAKYMEAEFQDVGYLEKLQKSYNPTMRNEHNSLKSLSYTSHSSWSLTEMAAAGFYHMLVKCSVQWFCCGLVLFTMKGRCTLYEQHKKFCPTCEFVLDKEVGNISKYNIRVQKLKKNPAEMPAGTTQRTQGCSPLMDGCFMPEEQSPIHLRELRYSSQVIGSDAWRDFRFDL</sequence>
<dbReference type="GeneTree" id="ENSGT00940000163559"/>
<proteinExistence type="predicted"/>
<dbReference type="PANTHER" id="PTHR46914">
    <property type="entry name" value="BACULOVIRAL IAP REPEAT-CONTAINING PROTEIN 1"/>
    <property type="match status" value="1"/>
</dbReference>
<dbReference type="GO" id="GO:0016045">
    <property type="term" value="P:detection of bacterium"/>
    <property type="evidence" value="ECO:0007669"/>
    <property type="project" value="TreeGrafter"/>
</dbReference>
<dbReference type="InterPro" id="IPR001370">
    <property type="entry name" value="BIR_rpt"/>
</dbReference>
<protein>
    <submittedName>
        <fullName evidence="1">Uncharacterized protein</fullName>
    </submittedName>
</protein>
<dbReference type="InParanoid" id="A0A663F419"/>
<dbReference type="SUPFAM" id="SSF57924">
    <property type="entry name" value="Inhibitor of apoptosis (IAP) repeat"/>
    <property type="match status" value="1"/>
</dbReference>
<accession>A0A663F419</accession>
<dbReference type="GO" id="GO:0043066">
    <property type="term" value="P:negative regulation of apoptotic process"/>
    <property type="evidence" value="ECO:0007669"/>
    <property type="project" value="InterPro"/>
</dbReference>
<dbReference type="Ensembl" id="ENSACCT00020020456.1">
    <property type="protein sequence ID" value="ENSACCP00020019595.1"/>
    <property type="gene ID" value="ENSACCG00020013472.1"/>
</dbReference>
<dbReference type="InterPro" id="IPR028789">
    <property type="entry name" value="Naip"/>
</dbReference>
<dbReference type="GO" id="GO:0043027">
    <property type="term" value="F:cysteine-type endopeptidase inhibitor activity involved in apoptotic process"/>
    <property type="evidence" value="ECO:0007669"/>
    <property type="project" value="InterPro"/>
</dbReference>
<dbReference type="PROSITE" id="PS50143">
    <property type="entry name" value="BIR_REPEAT_2"/>
    <property type="match status" value="1"/>
</dbReference>
<dbReference type="GO" id="GO:0042742">
    <property type="term" value="P:defense response to bacterium"/>
    <property type="evidence" value="ECO:0007669"/>
    <property type="project" value="TreeGrafter"/>
</dbReference>
<evidence type="ECO:0000313" key="2">
    <source>
        <dbReference type="Proteomes" id="UP000472275"/>
    </source>
</evidence>
<dbReference type="Pfam" id="PF00653">
    <property type="entry name" value="BIR"/>
    <property type="match status" value="1"/>
</dbReference>
<keyword evidence="2" id="KW-1185">Reference proteome</keyword>
<reference evidence="1" key="1">
    <citation type="submission" date="2025-08" db="UniProtKB">
        <authorList>
            <consortium name="Ensembl"/>
        </authorList>
    </citation>
    <scope>IDENTIFICATION</scope>
</reference>
<dbReference type="SMART" id="SM00238">
    <property type="entry name" value="BIR"/>
    <property type="match status" value="1"/>
</dbReference>
<dbReference type="Gene3D" id="1.10.1170.10">
    <property type="entry name" value="Inhibitor Of Apoptosis Protein (2mihbC-IAP-1), Chain A"/>
    <property type="match status" value="1"/>
</dbReference>
<dbReference type="GO" id="GO:0070269">
    <property type="term" value="P:pyroptotic inflammatory response"/>
    <property type="evidence" value="ECO:0007669"/>
    <property type="project" value="TreeGrafter"/>
</dbReference>
<name>A0A663F419_AQUCH</name>
<reference evidence="1" key="2">
    <citation type="submission" date="2025-09" db="UniProtKB">
        <authorList>
            <consortium name="Ensembl"/>
        </authorList>
    </citation>
    <scope>IDENTIFICATION</scope>
</reference>
<evidence type="ECO:0000313" key="1">
    <source>
        <dbReference type="Ensembl" id="ENSACCP00020019595.1"/>
    </source>
</evidence>
<dbReference type="GO" id="GO:0005524">
    <property type="term" value="F:ATP binding"/>
    <property type="evidence" value="ECO:0007669"/>
    <property type="project" value="TreeGrafter"/>
</dbReference>
<dbReference type="Proteomes" id="UP000472275">
    <property type="component" value="Chromosome Z"/>
</dbReference>